<accession>A0ABQ8UZL8</accession>
<feature type="compositionally biased region" description="Low complexity" evidence="6">
    <location>
        <begin position="440"/>
        <end position="449"/>
    </location>
</feature>
<feature type="compositionally biased region" description="Basic and acidic residues" evidence="6">
    <location>
        <begin position="420"/>
        <end position="439"/>
    </location>
</feature>
<keyword evidence="3" id="KW-0677">Repeat</keyword>
<feature type="region of interest" description="Disordered" evidence="6">
    <location>
        <begin position="488"/>
        <end position="521"/>
    </location>
</feature>
<keyword evidence="2" id="KW-0597">Phosphoprotein</keyword>
<keyword evidence="4" id="KW-0040">ANK repeat</keyword>
<gene>
    <name evidence="7" type="ORF">C8R41DRAFT_985196</name>
</gene>
<sequence>MATIDPFLDDRPGMDLSFWADNGRRLVAKFRHTNKPHFSGWKRREERPCEFDTHPTPASRQNTFLAPHQLLTMFNLPLTIHGLYNKVPGITSFLPWKRPVTNLKTAKSLRKLARQNSVRNSQPLIRDPSIPRRGLPPLHPRKRAHPVPRQPSIVRQRAAALRVKRVEALRASNSRKKLPVTPPPPTNPVPQPVPKPIPRSAPGLNLGFKPEAAQAKLDAACNRAERTGPLPRTYEDTVFVENMSKMNFQHRFLTEIFATRMKVEKAHARHEERLRQQKEHDKNAQIPLAKAKLQQQSQPPQPEQHQPYPEQPRPHLPPQQAANPPPMPSPLVFHVTPPQPSPKRPRQPPSESIRREWARQEEILQEHRAWRAHQDRIAAGEIPPNTPLPHSLRPQWSLWEKARIGLDKVYQEVAEERKIREKKEREQREARRKQEEEAARAAWAQQAQAQAEEERRRKYTVEQQEQARIKAEWEDKIRRETALAEELKKAEEEKARRRAQASRETGSAGVQRSASIPFIPPQTDDPELFHWEMYDRRWAAIRREGVEFVPFPLRFDQLPWPVFHFKPTSVITIDDLSEDAIRFFVLDTKRPGYGGKDGKERLRAELLRYHPDKFGARVLPYVLEVKEEREKVMEGAKRVTEVLYQLLKTLPAA</sequence>
<feature type="region of interest" description="Disordered" evidence="6">
    <location>
        <begin position="111"/>
        <end position="151"/>
    </location>
</feature>
<evidence type="ECO:0000313" key="8">
    <source>
        <dbReference type="Proteomes" id="UP001150217"/>
    </source>
</evidence>
<name>A0ABQ8UZL8_9AGAR</name>
<keyword evidence="8" id="KW-1185">Reference proteome</keyword>
<feature type="compositionally biased region" description="Pro residues" evidence="6">
    <location>
        <begin position="180"/>
        <end position="195"/>
    </location>
</feature>
<dbReference type="Proteomes" id="UP001150217">
    <property type="component" value="Unassembled WGS sequence"/>
</dbReference>
<evidence type="ECO:0000256" key="2">
    <source>
        <dbReference type="ARBA" id="ARBA00022553"/>
    </source>
</evidence>
<dbReference type="EMBL" id="JANVFT010000124">
    <property type="protein sequence ID" value="KAJ4465601.1"/>
    <property type="molecule type" value="Genomic_DNA"/>
</dbReference>
<keyword evidence="5" id="KW-0539">Nucleus</keyword>
<comment type="subcellular location">
    <subcellularLocation>
        <location evidence="1">Nucleus</location>
    </subcellularLocation>
</comment>
<organism evidence="7 8">
    <name type="scientific">Lentinula lateritia</name>
    <dbReference type="NCBI Taxonomy" id="40482"/>
    <lineage>
        <taxon>Eukaryota</taxon>
        <taxon>Fungi</taxon>
        <taxon>Dikarya</taxon>
        <taxon>Basidiomycota</taxon>
        <taxon>Agaricomycotina</taxon>
        <taxon>Agaricomycetes</taxon>
        <taxon>Agaricomycetidae</taxon>
        <taxon>Agaricales</taxon>
        <taxon>Marasmiineae</taxon>
        <taxon>Omphalotaceae</taxon>
        <taxon>Lentinula</taxon>
    </lineage>
</organism>
<evidence type="ECO:0000256" key="1">
    <source>
        <dbReference type="ARBA" id="ARBA00004123"/>
    </source>
</evidence>
<feature type="region of interest" description="Disordered" evidence="6">
    <location>
        <begin position="420"/>
        <end position="449"/>
    </location>
</feature>
<feature type="compositionally biased region" description="Low complexity" evidence="6">
    <location>
        <begin position="294"/>
        <end position="308"/>
    </location>
</feature>
<evidence type="ECO:0000256" key="4">
    <source>
        <dbReference type="ARBA" id="ARBA00023043"/>
    </source>
</evidence>
<evidence type="ECO:0000313" key="7">
    <source>
        <dbReference type="EMBL" id="KAJ4465601.1"/>
    </source>
</evidence>
<dbReference type="PANTHER" id="PTHR15263">
    <property type="entry name" value="I-KAPPA-B-LIKE PROTEIN IKBL"/>
    <property type="match status" value="1"/>
</dbReference>
<feature type="compositionally biased region" description="Polar residues" evidence="6">
    <location>
        <begin position="114"/>
        <end position="123"/>
    </location>
</feature>
<evidence type="ECO:0000256" key="3">
    <source>
        <dbReference type="ARBA" id="ARBA00022737"/>
    </source>
</evidence>
<evidence type="ECO:0000256" key="5">
    <source>
        <dbReference type="ARBA" id="ARBA00023242"/>
    </source>
</evidence>
<feature type="region of interest" description="Disordered" evidence="6">
    <location>
        <begin position="291"/>
        <end position="354"/>
    </location>
</feature>
<comment type="caution">
    <text evidence="7">The sequence shown here is derived from an EMBL/GenBank/DDBJ whole genome shotgun (WGS) entry which is preliminary data.</text>
</comment>
<reference evidence="7" key="1">
    <citation type="submission" date="2022-08" db="EMBL/GenBank/DDBJ databases">
        <title>A Global Phylogenomic Analysis of the Shiitake Genus Lentinula.</title>
        <authorList>
            <consortium name="DOE Joint Genome Institute"/>
            <person name="Sierra-Patev S."/>
            <person name="Min B."/>
            <person name="Naranjo-Ortiz M."/>
            <person name="Looney B."/>
            <person name="Konkel Z."/>
            <person name="Slot J.C."/>
            <person name="Sakamoto Y."/>
            <person name="Steenwyk J.L."/>
            <person name="Rokas A."/>
            <person name="Carro J."/>
            <person name="Camarero S."/>
            <person name="Ferreira P."/>
            <person name="Molpeceres G."/>
            <person name="Ruiz-Duenas F.J."/>
            <person name="Serrano A."/>
            <person name="Henrissat B."/>
            <person name="Drula E."/>
            <person name="Hughes K.W."/>
            <person name="Mata J.L."/>
            <person name="Ishikawa N.K."/>
            <person name="Vargas-Isla R."/>
            <person name="Ushijima S."/>
            <person name="Smith C.A."/>
            <person name="Ahrendt S."/>
            <person name="Andreopoulos W."/>
            <person name="He G."/>
            <person name="Labutti K."/>
            <person name="Lipzen A."/>
            <person name="Ng V."/>
            <person name="Riley R."/>
            <person name="Sandor L."/>
            <person name="Barry K."/>
            <person name="Martinez A.T."/>
            <person name="Xiao Y."/>
            <person name="Gibbons J.G."/>
            <person name="Terashima K."/>
            <person name="Grigoriev I.V."/>
            <person name="Hibbett D.S."/>
        </authorList>
    </citation>
    <scope>NUCLEOTIDE SEQUENCE</scope>
    <source>
        <strain evidence="7">RHP3577 ss4</strain>
    </source>
</reference>
<feature type="compositionally biased region" description="Pro residues" evidence="6">
    <location>
        <begin position="309"/>
        <end position="329"/>
    </location>
</feature>
<evidence type="ECO:0000256" key="6">
    <source>
        <dbReference type="SAM" id="MobiDB-lite"/>
    </source>
</evidence>
<proteinExistence type="predicted"/>
<dbReference type="InterPro" id="IPR038753">
    <property type="entry name" value="NFKBIL1"/>
</dbReference>
<feature type="region of interest" description="Disordered" evidence="6">
    <location>
        <begin position="168"/>
        <end position="195"/>
    </location>
</feature>
<dbReference type="PANTHER" id="PTHR15263:SF1">
    <property type="entry name" value="NF-KAPPA-B INHIBITOR-LIKE PROTEIN 1"/>
    <property type="match status" value="1"/>
</dbReference>
<protein>
    <submittedName>
        <fullName evidence="7">Uncharacterized protein</fullName>
    </submittedName>
</protein>